<comment type="caution">
    <text evidence="1">The sequence shown here is derived from an EMBL/GenBank/DDBJ whole genome shotgun (WGS) entry which is preliminary data.</text>
</comment>
<organism evidence="1 2">
    <name type="scientific">Hymenobacter algoricola</name>
    <dbReference type="NCBI Taxonomy" id="486267"/>
    <lineage>
        <taxon>Bacteria</taxon>
        <taxon>Pseudomonadati</taxon>
        <taxon>Bacteroidota</taxon>
        <taxon>Cytophagia</taxon>
        <taxon>Cytophagales</taxon>
        <taxon>Hymenobacteraceae</taxon>
        <taxon>Hymenobacter</taxon>
    </lineage>
</organism>
<proteinExistence type="predicted"/>
<dbReference type="Proteomes" id="UP001499909">
    <property type="component" value="Unassembled WGS sequence"/>
</dbReference>
<evidence type="ECO:0000313" key="2">
    <source>
        <dbReference type="Proteomes" id="UP001499909"/>
    </source>
</evidence>
<protein>
    <submittedName>
        <fullName evidence="1">Uncharacterized protein</fullName>
    </submittedName>
</protein>
<dbReference type="EMBL" id="BAABDH010000112">
    <property type="protein sequence ID" value="GAA3953488.1"/>
    <property type="molecule type" value="Genomic_DNA"/>
</dbReference>
<reference evidence="2" key="1">
    <citation type="journal article" date="2019" name="Int. J. Syst. Evol. Microbiol.">
        <title>The Global Catalogue of Microorganisms (GCM) 10K type strain sequencing project: providing services to taxonomists for standard genome sequencing and annotation.</title>
        <authorList>
            <consortium name="The Broad Institute Genomics Platform"/>
            <consortium name="The Broad Institute Genome Sequencing Center for Infectious Disease"/>
            <person name="Wu L."/>
            <person name="Ma J."/>
        </authorList>
    </citation>
    <scope>NUCLEOTIDE SEQUENCE [LARGE SCALE GENOMIC DNA]</scope>
    <source>
        <strain evidence="2">JCM 17214</strain>
    </source>
</reference>
<gene>
    <name evidence="1" type="ORF">GCM10022406_39000</name>
</gene>
<name>A0ABP7NSX7_9BACT</name>
<sequence length="62" mass="6447">MSGPVIRGRAFAGSGGYPNQPAIQPALRPVTGVIDRSPKILFIRPGAALGLVYPFTPTLATL</sequence>
<accession>A0ABP7NSX7</accession>
<keyword evidence="2" id="KW-1185">Reference proteome</keyword>
<evidence type="ECO:0000313" key="1">
    <source>
        <dbReference type="EMBL" id="GAA3953488.1"/>
    </source>
</evidence>